<dbReference type="Pfam" id="PF04909">
    <property type="entry name" value="Amidohydro_2"/>
    <property type="match status" value="1"/>
</dbReference>
<accession>A0ABV9SX18</accession>
<protein>
    <submittedName>
        <fullName evidence="2">Amidohydrolase family protein</fullName>
    </submittedName>
</protein>
<name>A0ABV9SX18_9BACT</name>
<evidence type="ECO:0000313" key="3">
    <source>
        <dbReference type="Proteomes" id="UP001595818"/>
    </source>
</evidence>
<organism evidence="2 3">
    <name type="scientific">Negadavirga shengliensis</name>
    <dbReference type="NCBI Taxonomy" id="1389218"/>
    <lineage>
        <taxon>Bacteria</taxon>
        <taxon>Pseudomonadati</taxon>
        <taxon>Bacteroidota</taxon>
        <taxon>Cytophagia</taxon>
        <taxon>Cytophagales</taxon>
        <taxon>Cyclobacteriaceae</taxon>
        <taxon>Negadavirga</taxon>
    </lineage>
</organism>
<keyword evidence="3" id="KW-1185">Reference proteome</keyword>
<comment type="caution">
    <text evidence="2">The sequence shown here is derived from an EMBL/GenBank/DDBJ whole genome shotgun (WGS) entry which is preliminary data.</text>
</comment>
<dbReference type="InterPro" id="IPR032466">
    <property type="entry name" value="Metal_Hydrolase"/>
</dbReference>
<dbReference type="InterPro" id="IPR006680">
    <property type="entry name" value="Amidohydro-rel"/>
</dbReference>
<dbReference type="Gene3D" id="3.20.20.140">
    <property type="entry name" value="Metal-dependent hydrolases"/>
    <property type="match status" value="1"/>
</dbReference>
<evidence type="ECO:0000313" key="2">
    <source>
        <dbReference type="EMBL" id="MFC4870759.1"/>
    </source>
</evidence>
<dbReference type="SUPFAM" id="SSF51556">
    <property type="entry name" value="Metallo-dependent hydrolases"/>
    <property type="match status" value="1"/>
</dbReference>
<feature type="domain" description="Amidohydrolase-related" evidence="1">
    <location>
        <begin position="11"/>
        <end position="278"/>
    </location>
</feature>
<sequence length="278" mass="32404">MLVDINAYVGHWPFKQLKHNTCRLLLERMNRFGVDVSVISNLNGIFYKNTQSANEELYEEIKSVSEFKERFIPFAIINPIYAGWRQDFEICITKMGMKGLRLFPQYHDYEINHPSFVELVKRARDWGLPVALDIRMVDSRQRSWMDIPVFEGNAAVKFDIITREWAVRNIMPIIKEVPDARYLILNIANSIQLDPEDMDVIKRADVLFDTSGRQIRGEDNLYELLKRFGNNRFAFGSHSPILDYLTGRLRIESLSEAEADEPTKEMLRSGNAKRILNL</sequence>
<dbReference type="EMBL" id="JBHSJJ010000002">
    <property type="protein sequence ID" value="MFC4870759.1"/>
    <property type="molecule type" value="Genomic_DNA"/>
</dbReference>
<evidence type="ECO:0000259" key="1">
    <source>
        <dbReference type="Pfam" id="PF04909"/>
    </source>
</evidence>
<dbReference type="RefSeq" id="WP_377061601.1">
    <property type="nucleotide sequence ID" value="NZ_JBHSJJ010000002.1"/>
</dbReference>
<reference evidence="3" key="1">
    <citation type="journal article" date="2019" name="Int. J. Syst. Evol. Microbiol.">
        <title>The Global Catalogue of Microorganisms (GCM) 10K type strain sequencing project: providing services to taxonomists for standard genome sequencing and annotation.</title>
        <authorList>
            <consortium name="The Broad Institute Genomics Platform"/>
            <consortium name="The Broad Institute Genome Sequencing Center for Infectious Disease"/>
            <person name="Wu L."/>
            <person name="Ma J."/>
        </authorList>
    </citation>
    <scope>NUCLEOTIDE SEQUENCE [LARGE SCALE GENOMIC DNA]</scope>
    <source>
        <strain evidence="3">CGMCC 4.7466</strain>
    </source>
</reference>
<proteinExistence type="predicted"/>
<dbReference type="Proteomes" id="UP001595818">
    <property type="component" value="Unassembled WGS sequence"/>
</dbReference>
<gene>
    <name evidence="2" type="ORF">ACFPFU_03610</name>
</gene>